<keyword evidence="5 14" id="KW-0410">Iron transport</keyword>
<dbReference type="InterPro" id="IPR011640">
    <property type="entry name" value="Fe2_transport_prot_B_C"/>
</dbReference>
<evidence type="ECO:0000256" key="5">
    <source>
        <dbReference type="ARBA" id="ARBA00022496"/>
    </source>
</evidence>
<dbReference type="Pfam" id="PF07664">
    <property type="entry name" value="FeoB_C"/>
    <property type="match status" value="1"/>
</dbReference>
<organism evidence="16 17">
    <name type="scientific">Defluviitalea saccharophila</name>
    <dbReference type="NCBI Taxonomy" id="879970"/>
    <lineage>
        <taxon>Bacteria</taxon>
        <taxon>Bacillati</taxon>
        <taxon>Bacillota</taxon>
        <taxon>Clostridia</taxon>
        <taxon>Lachnospirales</taxon>
        <taxon>Defluviitaleaceae</taxon>
        <taxon>Defluviitalea</taxon>
    </lineage>
</organism>
<dbReference type="Proteomes" id="UP001486565">
    <property type="component" value="Chromosome"/>
</dbReference>
<keyword evidence="6 14" id="KW-0812">Transmembrane</keyword>
<protein>
    <recommendedName>
        <fullName evidence="13 14">Ferrous iron transport protein B</fullName>
    </recommendedName>
</protein>
<proteinExistence type="inferred from homology"/>
<evidence type="ECO:0000256" key="12">
    <source>
        <dbReference type="ARBA" id="ARBA00023136"/>
    </source>
</evidence>
<evidence type="ECO:0000256" key="11">
    <source>
        <dbReference type="ARBA" id="ARBA00023134"/>
    </source>
</evidence>
<evidence type="ECO:0000256" key="9">
    <source>
        <dbReference type="ARBA" id="ARBA00023004"/>
    </source>
</evidence>
<dbReference type="Pfam" id="PF07670">
    <property type="entry name" value="Gate"/>
    <property type="match status" value="2"/>
</dbReference>
<evidence type="ECO:0000259" key="15">
    <source>
        <dbReference type="PROSITE" id="PS51711"/>
    </source>
</evidence>
<comment type="similarity">
    <text evidence="14">Belongs to the TRAFAC class TrmE-Era-EngA-EngB-Septin-like GTPase superfamily. FeoB GTPase (TC 9.A.8) family.</text>
</comment>
<feature type="transmembrane region" description="Helical" evidence="14">
    <location>
        <begin position="255"/>
        <end position="274"/>
    </location>
</feature>
<feature type="transmembrane region" description="Helical" evidence="14">
    <location>
        <begin position="599"/>
        <end position="620"/>
    </location>
</feature>
<name>A0ABZ2YB68_9FIRM</name>
<evidence type="ECO:0000256" key="10">
    <source>
        <dbReference type="ARBA" id="ARBA00023065"/>
    </source>
</evidence>
<keyword evidence="17" id="KW-1185">Reference proteome</keyword>
<feature type="transmembrane region" description="Helical" evidence="14">
    <location>
        <begin position="570"/>
        <end position="590"/>
    </location>
</feature>
<comment type="function">
    <text evidence="1 14">Probable transporter of a GTP-driven Fe(2+) uptake system.</text>
</comment>
<keyword evidence="11 14" id="KW-0342">GTP-binding</keyword>
<evidence type="ECO:0000256" key="6">
    <source>
        <dbReference type="ARBA" id="ARBA00022692"/>
    </source>
</evidence>
<dbReference type="InterPro" id="IPR005225">
    <property type="entry name" value="Small_GTP-bd"/>
</dbReference>
<dbReference type="InterPro" id="IPR003373">
    <property type="entry name" value="Fe2_transport_prot-B"/>
</dbReference>
<evidence type="ECO:0000256" key="2">
    <source>
        <dbReference type="ARBA" id="ARBA00004651"/>
    </source>
</evidence>
<dbReference type="NCBIfam" id="TIGR00437">
    <property type="entry name" value="feoB"/>
    <property type="match status" value="1"/>
</dbReference>
<feature type="transmembrane region" description="Helical" evidence="14">
    <location>
        <begin position="435"/>
        <end position="455"/>
    </location>
</feature>
<dbReference type="RefSeq" id="WP_341878260.1">
    <property type="nucleotide sequence ID" value="NZ_CP121687.1"/>
</dbReference>
<keyword evidence="7" id="KW-0547">Nucleotide-binding</keyword>
<feature type="transmembrane region" description="Helical" evidence="14">
    <location>
        <begin position="406"/>
        <end position="429"/>
    </location>
</feature>
<keyword evidence="3 14" id="KW-0813">Transport</keyword>
<dbReference type="InterPro" id="IPR011642">
    <property type="entry name" value="Gate_dom"/>
</dbReference>
<keyword evidence="10" id="KW-0406">Ion transport</keyword>
<evidence type="ECO:0000256" key="4">
    <source>
        <dbReference type="ARBA" id="ARBA00022475"/>
    </source>
</evidence>
<evidence type="ECO:0000313" key="16">
    <source>
        <dbReference type="EMBL" id="WZL71297.1"/>
    </source>
</evidence>
<evidence type="ECO:0000313" key="17">
    <source>
        <dbReference type="Proteomes" id="UP001486565"/>
    </source>
</evidence>
<dbReference type="Pfam" id="PF02421">
    <property type="entry name" value="FeoB_N"/>
    <property type="match status" value="1"/>
</dbReference>
<dbReference type="InterPro" id="IPR050860">
    <property type="entry name" value="FeoB_GTPase"/>
</dbReference>
<dbReference type="InterPro" id="IPR006073">
    <property type="entry name" value="GTP-bd"/>
</dbReference>
<keyword evidence="12 14" id="KW-0472">Membrane</keyword>
<dbReference type="EMBL" id="CP121687">
    <property type="protein sequence ID" value="WZL71297.1"/>
    <property type="molecule type" value="Genomic_DNA"/>
</dbReference>
<dbReference type="InterPro" id="IPR027417">
    <property type="entry name" value="P-loop_NTPase"/>
</dbReference>
<keyword evidence="4" id="KW-1003">Cell membrane</keyword>
<evidence type="ECO:0000256" key="1">
    <source>
        <dbReference type="ARBA" id="ARBA00003926"/>
    </source>
</evidence>
<feature type="transmembrane region" description="Helical" evidence="14">
    <location>
        <begin position="499"/>
        <end position="523"/>
    </location>
</feature>
<dbReference type="PROSITE" id="PS51711">
    <property type="entry name" value="G_FEOB"/>
    <property type="match status" value="1"/>
</dbReference>
<evidence type="ECO:0000256" key="13">
    <source>
        <dbReference type="NCBIfam" id="TIGR00437"/>
    </source>
</evidence>
<feature type="transmembrane region" description="Helical" evidence="14">
    <location>
        <begin position="319"/>
        <end position="349"/>
    </location>
</feature>
<dbReference type="InterPro" id="IPR030389">
    <property type="entry name" value="G_FEOB_dom"/>
</dbReference>
<gene>
    <name evidence="16" type="primary">feoB</name>
    <name evidence="16" type="ORF">QBE51_07245</name>
</gene>
<feature type="domain" description="FeoB-type G" evidence="15">
    <location>
        <begin position="18"/>
        <end position="174"/>
    </location>
</feature>
<reference evidence="16 17" key="1">
    <citation type="submission" date="2023-03" db="EMBL/GenBank/DDBJ databases">
        <title>Novel Species.</title>
        <authorList>
            <person name="Ma S."/>
        </authorList>
    </citation>
    <scope>NUCLEOTIDE SEQUENCE [LARGE SCALE GENOMIC DNA]</scope>
    <source>
        <strain evidence="16 17">LIND6LT2</strain>
    </source>
</reference>
<dbReference type="PANTHER" id="PTHR43185:SF1">
    <property type="entry name" value="FE(2+) TRANSPORTER FEOB"/>
    <property type="match status" value="1"/>
</dbReference>
<sequence>MSSCHTSTQVDLKNHSDKIKLVLVGNPNVGKSVFFNALTGIYVDVSNFPGTTVDISHGVYKNYVVLDTPGVYGVSSFNDEERVARDVILDGDIILNVVDAVHMDRDLFLTQQLIDMGKRVIVALNMMDDVKRNGLQIDVKKLSELLGVPVIPTVAVNKQGIKELKNTLETASTGNSISGIKELMKSIMPKVSNPAEALLVLEEDENIIERNHIKEKYPYREKIYLQRRKRVNEIVNSVVTETTNGASFKTRLSQLMLKPLTGIPILLLTLFIMYQFLGVFIAQTVVGITEEIIMGTYYNDSIMSIFGPLVKGYDFLEKFLVGEFGILTMVPIYILGLLLPLVIGFYFLLSILEDSGYLPRIATLVDRVLTKLGLNGRAIIPIILGFGCVTMATITTRILGSKRERFIATMLLGLAIPCSAQLGVIAGMISAVGPVYFTVYITTIILVFVLAGTLLNQVMPGESTDLLIDIPPLRMPRVKNVLSKTYTKSMAFLKEASPLFVIGAVLITFMDHFGILLSIQNAIAPLTEGFLKLPKEVATAFIMGIVRRDFGAAGLFKLAEDGMLNAAQTLISLVVITLFVPCIAAILVIFKERSWKESLLIWFGSMFIAFLVGGMLAFVLV</sequence>
<evidence type="ECO:0000256" key="8">
    <source>
        <dbReference type="ARBA" id="ARBA00022989"/>
    </source>
</evidence>
<dbReference type="PRINTS" id="PR00326">
    <property type="entry name" value="GTP1OBG"/>
</dbReference>
<dbReference type="Gene3D" id="3.40.50.300">
    <property type="entry name" value="P-loop containing nucleotide triphosphate hydrolases"/>
    <property type="match status" value="1"/>
</dbReference>
<dbReference type="CDD" id="cd01879">
    <property type="entry name" value="FeoB"/>
    <property type="match status" value="1"/>
</dbReference>
<feature type="transmembrane region" description="Helical" evidence="14">
    <location>
        <begin position="378"/>
        <end position="399"/>
    </location>
</feature>
<keyword evidence="9 14" id="KW-0408">Iron</keyword>
<dbReference type="PANTHER" id="PTHR43185">
    <property type="entry name" value="FERROUS IRON TRANSPORT PROTEIN B"/>
    <property type="match status" value="1"/>
</dbReference>
<evidence type="ECO:0000256" key="7">
    <source>
        <dbReference type="ARBA" id="ARBA00022741"/>
    </source>
</evidence>
<accession>A0ABZ2YB68</accession>
<comment type="subcellular location">
    <subcellularLocation>
        <location evidence="2 14">Cell membrane</location>
        <topology evidence="2 14">Multi-pass membrane protein</topology>
    </subcellularLocation>
</comment>
<evidence type="ECO:0000256" key="14">
    <source>
        <dbReference type="RuleBase" id="RU362098"/>
    </source>
</evidence>
<dbReference type="NCBIfam" id="TIGR00231">
    <property type="entry name" value="small_GTP"/>
    <property type="match status" value="1"/>
</dbReference>
<evidence type="ECO:0000256" key="3">
    <source>
        <dbReference type="ARBA" id="ARBA00022448"/>
    </source>
</evidence>
<dbReference type="SUPFAM" id="SSF52540">
    <property type="entry name" value="P-loop containing nucleoside triphosphate hydrolases"/>
    <property type="match status" value="1"/>
</dbReference>
<keyword evidence="8 14" id="KW-1133">Transmembrane helix</keyword>